<gene>
    <name evidence="11" type="ORF">A5779_15455</name>
</gene>
<dbReference type="Gene3D" id="3.30.2390.20">
    <property type="entry name" value="Type VII secretion system EccB, repeat 1 domain"/>
    <property type="match status" value="1"/>
</dbReference>
<evidence type="ECO:0000256" key="9">
    <source>
        <dbReference type="ARBA" id="ARBA00023136"/>
    </source>
</evidence>
<evidence type="ECO:0000256" key="2">
    <source>
        <dbReference type="ARBA" id="ARBA00008149"/>
    </source>
</evidence>
<dbReference type="PANTHER" id="PTHR40765">
    <property type="entry name" value="ESX-2 SECRETION SYSTEM ATPASE ECCB2"/>
    <property type="match status" value="1"/>
</dbReference>
<dbReference type="GO" id="GO:0016787">
    <property type="term" value="F:hydrolase activity"/>
    <property type="evidence" value="ECO:0007669"/>
    <property type="project" value="UniProtKB-KW"/>
</dbReference>
<keyword evidence="3" id="KW-1003">Cell membrane</keyword>
<dbReference type="InterPro" id="IPR042485">
    <property type="entry name" value="T7SS_EccB_R3"/>
</dbReference>
<keyword evidence="5" id="KW-0547">Nucleotide-binding</keyword>
<dbReference type="NCBIfam" id="TIGR03919">
    <property type="entry name" value="T7SS_EccB"/>
    <property type="match status" value="1"/>
</dbReference>
<reference evidence="12" key="1">
    <citation type="submission" date="2016-06" db="EMBL/GenBank/DDBJ databases">
        <authorList>
            <person name="Sutton G."/>
            <person name="Brinkac L."/>
            <person name="Sanka R."/>
            <person name="Adams M."/>
            <person name="Lau E."/>
            <person name="Mehaffy C."/>
            <person name="Tameris M."/>
            <person name="Hatherill M."/>
            <person name="Hanekom W."/>
            <person name="Mahomed H."/>
            <person name="Mcshane H."/>
        </authorList>
    </citation>
    <scope>NUCLEOTIDE SEQUENCE [LARGE SCALE GENOMIC DNA]</scope>
    <source>
        <strain evidence="12">852002-10433_SCH5171157</strain>
    </source>
</reference>
<proteinExistence type="inferred from homology"/>
<dbReference type="InterPro" id="IPR044857">
    <property type="entry name" value="T7SS_EccB_R1"/>
</dbReference>
<dbReference type="GO" id="GO:0005886">
    <property type="term" value="C:plasma membrane"/>
    <property type="evidence" value="ECO:0007669"/>
    <property type="project" value="UniProtKB-SubCell"/>
</dbReference>
<dbReference type="RefSeq" id="WP_064878685.1">
    <property type="nucleotide sequence ID" value="NZ_LZSY01000020.1"/>
</dbReference>
<feature type="transmembrane region" description="Helical" evidence="10">
    <location>
        <begin position="43"/>
        <end position="64"/>
    </location>
</feature>
<comment type="similarity">
    <text evidence="2">Belongs to the EccB family.</text>
</comment>
<evidence type="ECO:0000256" key="5">
    <source>
        <dbReference type="ARBA" id="ARBA00022741"/>
    </source>
</evidence>
<dbReference type="EMBL" id="LZSY01000020">
    <property type="protein sequence ID" value="OBB97154.1"/>
    <property type="molecule type" value="Genomic_DNA"/>
</dbReference>
<keyword evidence="4 10" id="KW-0812">Transmembrane</keyword>
<evidence type="ECO:0000256" key="6">
    <source>
        <dbReference type="ARBA" id="ARBA00022801"/>
    </source>
</evidence>
<dbReference type="GO" id="GO:0005524">
    <property type="term" value="F:ATP binding"/>
    <property type="evidence" value="ECO:0007669"/>
    <property type="project" value="UniProtKB-KW"/>
</dbReference>
<dbReference type="InterPro" id="IPR007795">
    <property type="entry name" value="T7SS_EccB"/>
</dbReference>
<keyword evidence="8 10" id="KW-1133">Transmembrane helix</keyword>
<evidence type="ECO:0000256" key="8">
    <source>
        <dbReference type="ARBA" id="ARBA00022989"/>
    </source>
</evidence>
<keyword evidence="9 10" id="KW-0472">Membrane</keyword>
<sequence length="502" mass="53199">MPAQVTTRAQVNGYRFLIRRLEHALIRGDSRMIHDPMRGQMRALLVGVVISILIAGAAGVLAFFKPMPNFGNSTIMLSKSNGTLFVRIGDRLHPALNLASARLIAGKADPPKQVDDKFLNTVPLGPMVGVVGAPAAIHQGDDMGMSSWTVCDSTQTPKVTETVGSFAVETTVLANNPVLTADIRAAAPSQMLLTQAGDTTFLIYNGVRAPIDPTNPVLHSALRLDGAEVREMSTGLLNAFPLVDPIVPVTIDGVGQSTGYLPAKYRIGSIVKSVDSRGEQLYVVLRDGLQPISEATADIIRYGDHMSPSVAEAEPVSPAVVSDVPNVHTLHVDHYPTAAPEFISTEPDRVVCMSWQRGNTAAEATTRLLVGHRLPLPKDALPVRLATADGKGPGLDYAYLKPGSGEYVQATGGEPDSRAMGQLFYIADTGVRYHIKDLPTSAALGVVGVKDPDGPNEVPQSAPWPVISLLPPGPELSQQAALIAHDGMAADPDGFKVNPPKG</sequence>
<comment type="caution">
    <text evidence="11">The sequence shown here is derived from an EMBL/GenBank/DDBJ whole genome shotgun (WGS) entry which is preliminary data.</text>
</comment>
<dbReference type="PANTHER" id="PTHR40765:SF2">
    <property type="entry name" value="ESX-2 SECRETION SYSTEM ATPASE ECCB2"/>
    <property type="match status" value="1"/>
</dbReference>
<evidence type="ECO:0000256" key="1">
    <source>
        <dbReference type="ARBA" id="ARBA00004162"/>
    </source>
</evidence>
<protein>
    <submittedName>
        <fullName evidence="11">Type VII secretion protein EccB</fullName>
    </submittedName>
</protein>
<dbReference type="Pfam" id="PF05108">
    <property type="entry name" value="T7SS_ESX1_EccB"/>
    <property type="match status" value="1"/>
</dbReference>
<dbReference type="OrthoDB" id="3847604at2"/>
<evidence type="ECO:0000256" key="7">
    <source>
        <dbReference type="ARBA" id="ARBA00022840"/>
    </source>
</evidence>
<evidence type="ECO:0000256" key="3">
    <source>
        <dbReference type="ARBA" id="ARBA00022475"/>
    </source>
</evidence>
<dbReference type="AlphaFoldDB" id="A0A1A0WFQ3"/>
<keyword evidence="6" id="KW-0378">Hydrolase</keyword>
<dbReference type="Gene3D" id="2.40.50.910">
    <property type="entry name" value="Type VII secretion system EccB, repeat 3 domain"/>
    <property type="match status" value="1"/>
</dbReference>
<comment type="subcellular location">
    <subcellularLocation>
        <location evidence="1">Cell membrane</location>
        <topology evidence="1">Single-pass membrane protein</topology>
    </subcellularLocation>
</comment>
<keyword evidence="7" id="KW-0067">ATP-binding</keyword>
<name>A0A1A0WFQ3_MYCPR</name>
<evidence type="ECO:0000256" key="10">
    <source>
        <dbReference type="SAM" id="Phobius"/>
    </source>
</evidence>
<accession>A0A1A0WFQ3</accession>
<evidence type="ECO:0000256" key="4">
    <source>
        <dbReference type="ARBA" id="ARBA00022692"/>
    </source>
</evidence>
<dbReference type="Proteomes" id="UP000094008">
    <property type="component" value="Unassembled WGS sequence"/>
</dbReference>
<evidence type="ECO:0000313" key="12">
    <source>
        <dbReference type="Proteomes" id="UP000094008"/>
    </source>
</evidence>
<organism evidence="11 12">
    <name type="scientific">Mycolicibacterium peregrinum</name>
    <name type="common">Mycobacterium peregrinum</name>
    <dbReference type="NCBI Taxonomy" id="43304"/>
    <lineage>
        <taxon>Bacteria</taxon>
        <taxon>Bacillati</taxon>
        <taxon>Actinomycetota</taxon>
        <taxon>Actinomycetes</taxon>
        <taxon>Mycobacteriales</taxon>
        <taxon>Mycobacteriaceae</taxon>
        <taxon>Mycolicibacterium</taxon>
    </lineage>
</organism>
<evidence type="ECO:0000313" key="11">
    <source>
        <dbReference type="EMBL" id="OBB97154.1"/>
    </source>
</evidence>
<dbReference type="GO" id="GO:0005576">
    <property type="term" value="C:extracellular region"/>
    <property type="evidence" value="ECO:0007669"/>
    <property type="project" value="TreeGrafter"/>
</dbReference>